<keyword evidence="5 7" id="KW-0255">Endonuclease</keyword>
<evidence type="ECO:0000256" key="6">
    <source>
        <dbReference type="ARBA" id="ARBA00022801"/>
    </source>
</evidence>
<comment type="cofactor">
    <cofactor evidence="7">
        <name>Mg(2+)</name>
        <dbReference type="ChEBI" id="CHEBI:18420"/>
    </cofactor>
</comment>
<feature type="binding site" evidence="7">
    <location>
        <position position="104"/>
    </location>
    <ligand>
        <name>Mg(2+)</name>
        <dbReference type="ChEBI" id="CHEBI:18420"/>
    </ligand>
</feature>
<evidence type="ECO:0000256" key="7">
    <source>
        <dbReference type="HAMAP-Rule" id="MF_00801"/>
    </source>
</evidence>
<dbReference type="GeneID" id="74947494"/>
<gene>
    <name evidence="7 8" type="primary">nfi</name>
    <name evidence="8" type="ORF">NVIE_022520</name>
</gene>
<evidence type="ECO:0000256" key="3">
    <source>
        <dbReference type="ARBA" id="ARBA00022490"/>
    </source>
</evidence>
<dbReference type="Proteomes" id="UP000027093">
    <property type="component" value="Chromosome"/>
</dbReference>
<proteinExistence type="inferred from homology"/>
<accession>A0A060HM20</accession>
<sequence>MTGYRLPSTPAAAVRQQKEIAKKVVARDDHGDIKLVCGVDVSYRAGVAHCSAVVMDTDLNIVEQASTKSEIRHPYIPGLFMLREAGPILRTLKRLDRYDLVMVDGHGLLHPRRCGLACYIGVAKDKPAIGAAKSLLCGSVRNDNYIELGGETLGYTIAAEGRKKKNLYVSVGHRMSLESAVSLVRSMTKKGEWLPEPLRLADTFSRR</sequence>
<keyword evidence="4 7" id="KW-0540">Nuclease</keyword>
<dbReference type="InterPro" id="IPR007581">
    <property type="entry name" value="Endonuclease-V"/>
</dbReference>
<evidence type="ECO:0000256" key="1">
    <source>
        <dbReference type="ARBA" id="ARBA00001835"/>
    </source>
</evidence>
<evidence type="ECO:0000256" key="2">
    <source>
        <dbReference type="ARBA" id="ARBA00004496"/>
    </source>
</evidence>
<dbReference type="CDD" id="cd06559">
    <property type="entry name" value="Endonuclease_V"/>
    <property type="match status" value="1"/>
</dbReference>
<evidence type="ECO:0000256" key="5">
    <source>
        <dbReference type="ARBA" id="ARBA00022759"/>
    </source>
</evidence>
<dbReference type="GO" id="GO:0016891">
    <property type="term" value="F:RNA endonuclease activity producing 5'-phosphomonoesters, hydrolytic mechanism"/>
    <property type="evidence" value="ECO:0007669"/>
    <property type="project" value="TreeGrafter"/>
</dbReference>
<keyword evidence="7" id="KW-0460">Magnesium</keyword>
<keyword evidence="3 7" id="KW-0963">Cytoplasm</keyword>
<dbReference type="AlphaFoldDB" id="A0A060HM20"/>
<comment type="catalytic activity">
    <reaction evidence="1 7">
        <text>Endonucleolytic cleavage at apurinic or apyrimidinic sites to products with a 5'-phosphate.</text>
        <dbReference type="EC" id="3.1.21.7"/>
    </reaction>
</comment>
<name>A0A060HM20_9ARCH</name>
<dbReference type="GO" id="GO:0005737">
    <property type="term" value="C:cytoplasm"/>
    <property type="evidence" value="ECO:0007669"/>
    <property type="project" value="UniProtKB-SubCell"/>
</dbReference>
<evidence type="ECO:0000256" key="4">
    <source>
        <dbReference type="ARBA" id="ARBA00022722"/>
    </source>
</evidence>
<dbReference type="HOGENOM" id="CLU_047631_1_1_2"/>
<dbReference type="EC" id="3.1.21.7" evidence="7"/>
<feature type="site" description="Interaction with target DNA" evidence="7">
    <location>
        <position position="75"/>
    </location>
</feature>
<dbReference type="STRING" id="926571.NVIE_022520"/>
<keyword evidence="7" id="KW-0227">DNA damage</keyword>
<keyword evidence="7" id="KW-0479">Metal-binding</keyword>
<protein>
    <recommendedName>
        <fullName evidence="7">Endonuclease V</fullName>
        <ecNumber evidence="7">3.1.21.7</ecNumber>
    </recommendedName>
    <alternativeName>
        <fullName evidence="7">Deoxyinosine 3'endonuclease</fullName>
    </alternativeName>
    <alternativeName>
        <fullName evidence="7">Deoxyribonuclease V</fullName>
        <shortName evidence="7">DNase V</shortName>
    </alternativeName>
</protein>
<dbReference type="GO" id="GO:0000287">
    <property type="term" value="F:magnesium ion binding"/>
    <property type="evidence" value="ECO:0007669"/>
    <property type="project" value="UniProtKB-UniRule"/>
</dbReference>
<keyword evidence="9" id="KW-1185">Reference proteome</keyword>
<keyword evidence="7" id="KW-0234">DNA repair</keyword>
<feature type="binding site" evidence="7">
    <location>
        <position position="40"/>
    </location>
    <ligand>
        <name>Mg(2+)</name>
        <dbReference type="ChEBI" id="CHEBI:18420"/>
    </ligand>
</feature>
<dbReference type="Pfam" id="PF04493">
    <property type="entry name" value="Endonuclease_5"/>
    <property type="match status" value="1"/>
</dbReference>
<evidence type="ECO:0000313" key="8">
    <source>
        <dbReference type="EMBL" id="AIC16513.1"/>
    </source>
</evidence>
<comment type="function">
    <text evidence="7">DNA repair enzyme involved in the repair of deaminated bases. Selectively cleaves double-stranded DNA at the second phosphodiester bond 3' to a deoxyinosine leaving behind the intact lesion on the nicked DNA.</text>
</comment>
<dbReference type="Gene3D" id="3.30.2170.10">
    <property type="entry name" value="archaeoglobus fulgidus dsm 4304 superfamily"/>
    <property type="match status" value="1"/>
</dbReference>
<comment type="similarity">
    <text evidence="7">Belongs to the endonuclease V family.</text>
</comment>
<evidence type="ECO:0000313" key="9">
    <source>
        <dbReference type="Proteomes" id="UP000027093"/>
    </source>
</evidence>
<keyword evidence="6 7" id="KW-0378">Hydrolase</keyword>
<dbReference type="GO" id="GO:0003727">
    <property type="term" value="F:single-stranded RNA binding"/>
    <property type="evidence" value="ECO:0007669"/>
    <property type="project" value="TreeGrafter"/>
</dbReference>
<dbReference type="KEGG" id="nvn:NVIE_022520"/>
<dbReference type="HAMAP" id="MF_00801">
    <property type="entry name" value="Endonuclease_5"/>
    <property type="match status" value="1"/>
</dbReference>
<dbReference type="PANTHER" id="PTHR28511">
    <property type="entry name" value="ENDONUCLEASE V"/>
    <property type="match status" value="1"/>
</dbReference>
<dbReference type="GO" id="GO:0006281">
    <property type="term" value="P:DNA repair"/>
    <property type="evidence" value="ECO:0007669"/>
    <property type="project" value="UniProtKB-UniRule"/>
</dbReference>
<dbReference type="GO" id="GO:0043737">
    <property type="term" value="F:deoxyribonuclease V activity"/>
    <property type="evidence" value="ECO:0007669"/>
    <property type="project" value="UniProtKB-UniRule"/>
</dbReference>
<organism evidence="8 9">
    <name type="scientific">Nitrososphaera viennensis EN76</name>
    <dbReference type="NCBI Taxonomy" id="926571"/>
    <lineage>
        <taxon>Archaea</taxon>
        <taxon>Nitrososphaerota</taxon>
        <taxon>Nitrososphaeria</taxon>
        <taxon>Nitrososphaerales</taxon>
        <taxon>Nitrososphaeraceae</taxon>
        <taxon>Nitrososphaera</taxon>
    </lineage>
</organism>
<dbReference type="EMBL" id="CP007536">
    <property type="protein sequence ID" value="AIC16513.1"/>
    <property type="molecule type" value="Genomic_DNA"/>
</dbReference>
<dbReference type="PANTHER" id="PTHR28511:SF1">
    <property type="entry name" value="ENDONUCLEASE V"/>
    <property type="match status" value="1"/>
</dbReference>
<dbReference type="RefSeq" id="WP_075055256.1">
    <property type="nucleotide sequence ID" value="NZ_CP007536.1"/>
</dbReference>
<reference evidence="8 9" key="1">
    <citation type="journal article" date="2014" name="Int. J. Syst. Evol. Microbiol.">
        <title>Nitrososphaera viennensis gen. nov., sp. nov., an aerobic and mesophilic, ammonia-oxidizing archaeon from soil and a member of the archaeal phylum Thaumarchaeota.</title>
        <authorList>
            <person name="Stieglmeier M."/>
            <person name="Klingl A."/>
            <person name="Alves R.J."/>
            <person name="Rittmann S.K."/>
            <person name="Melcher M."/>
            <person name="Leisch N."/>
            <person name="Schleper C."/>
        </authorList>
    </citation>
    <scope>NUCLEOTIDE SEQUENCE [LARGE SCALE GENOMIC DNA]</scope>
    <source>
        <strain evidence="8">EN76</strain>
    </source>
</reference>
<comment type="subcellular location">
    <subcellularLocation>
        <location evidence="2 7">Cytoplasm</location>
    </subcellularLocation>
</comment>
<dbReference type="OrthoDB" id="7885at2157"/>